<reference evidence="4 5" key="1">
    <citation type="journal article" date="2015" name="Sci. Rep.">
        <title>Chromosome-level genome map provides insights into diverse defense mechanisms in the medicinal fungus Ganoderma sinense.</title>
        <authorList>
            <person name="Zhu Y."/>
            <person name="Xu J."/>
            <person name="Sun C."/>
            <person name="Zhou S."/>
            <person name="Xu H."/>
            <person name="Nelson D.R."/>
            <person name="Qian J."/>
            <person name="Song J."/>
            <person name="Luo H."/>
            <person name="Xiang L."/>
            <person name="Li Y."/>
            <person name="Xu Z."/>
            <person name="Ji A."/>
            <person name="Wang L."/>
            <person name="Lu S."/>
            <person name="Hayward A."/>
            <person name="Sun W."/>
            <person name="Li X."/>
            <person name="Schwartz D.C."/>
            <person name="Wang Y."/>
            <person name="Chen S."/>
        </authorList>
    </citation>
    <scope>NUCLEOTIDE SEQUENCE [LARGE SCALE GENOMIC DNA]</scope>
    <source>
        <strain evidence="4 5">ZZ0214-1</strain>
    </source>
</reference>
<accession>A0A2G8RM96</accession>
<keyword evidence="2" id="KW-1133">Transmembrane helix</keyword>
<evidence type="ECO:0000259" key="3">
    <source>
        <dbReference type="Pfam" id="PF20152"/>
    </source>
</evidence>
<name>A0A2G8RM96_9APHY</name>
<dbReference type="OrthoDB" id="3190888at2759"/>
<evidence type="ECO:0000313" key="4">
    <source>
        <dbReference type="EMBL" id="PIL22636.1"/>
    </source>
</evidence>
<feature type="domain" description="DUF6534" evidence="3">
    <location>
        <begin position="168"/>
        <end position="253"/>
    </location>
</feature>
<feature type="transmembrane region" description="Helical" evidence="2">
    <location>
        <begin position="120"/>
        <end position="142"/>
    </location>
</feature>
<comment type="caution">
    <text evidence="4">The sequence shown here is derived from an EMBL/GenBank/DDBJ whole genome shotgun (WGS) entry which is preliminary data.</text>
</comment>
<protein>
    <recommendedName>
        <fullName evidence="3">DUF6534 domain-containing protein</fullName>
    </recommendedName>
</protein>
<feature type="transmembrane region" description="Helical" evidence="2">
    <location>
        <begin position="48"/>
        <end position="72"/>
    </location>
</feature>
<dbReference type="EMBL" id="AYKW01000069">
    <property type="protein sequence ID" value="PIL22636.1"/>
    <property type="molecule type" value="Genomic_DNA"/>
</dbReference>
<keyword evidence="2" id="KW-0812">Transmembrane</keyword>
<evidence type="ECO:0000313" key="5">
    <source>
        <dbReference type="Proteomes" id="UP000230002"/>
    </source>
</evidence>
<keyword evidence="5" id="KW-1185">Reference proteome</keyword>
<feature type="transmembrane region" description="Helical" evidence="2">
    <location>
        <begin position="162"/>
        <end position="182"/>
    </location>
</feature>
<dbReference type="PANTHER" id="PTHR40465">
    <property type="entry name" value="CHROMOSOME 1, WHOLE GENOME SHOTGUN SEQUENCE"/>
    <property type="match status" value="1"/>
</dbReference>
<feature type="transmembrane region" description="Helical" evidence="2">
    <location>
        <begin position="87"/>
        <end position="108"/>
    </location>
</feature>
<dbReference type="InterPro" id="IPR045339">
    <property type="entry name" value="DUF6534"/>
</dbReference>
<dbReference type="PANTHER" id="PTHR40465:SF1">
    <property type="entry name" value="DUF6534 DOMAIN-CONTAINING PROTEIN"/>
    <property type="match status" value="1"/>
</dbReference>
<gene>
    <name evidence="4" type="ORF">GSI_15327</name>
</gene>
<feature type="transmembrane region" description="Helical" evidence="2">
    <location>
        <begin position="12"/>
        <end position="36"/>
    </location>
</feature>
<evidence type="ECO:0000256" key="2">
    <source>
        <dbReference type="SAM" id="Phobius"/>
    </source>
</evidence>
<feature type="compositionally biased region" description="Polar residues" evidence="1">
    <location>
        <begin position="306"/>
        <end position="317"/>
    </location>
</feature>
<keyword evidence="2" id="KW-0472">Membrane</keyword>
<sequence>MPLNINKNTTFGAAFAGFAASCVCLGIQSMQTYSYFKRFPLDKPLYKLLVFGLLLIEYTDQALIAHAVYTYLVSNWGSLPVLAKPPLWSLILQITLGVATGTIVKLCFVSRVWRFSKRNIFVTAFIVLLTLGEVGMATLYTIRGFRLKSLQDLGTMKPVGMLSLGIGVATDVVIAFSLCFFLRNLRTGHRQDDSMVNSLILYALSTGAVTAAISLTTLILYNFMPDNFIFMACYFVLSKMYAISFLAALNTRRVSRGRGTDAQDTATVPTFLMVGKFTQRTIQIDPEYAASPVSPGSRTMDGKSPLSPSTPGYSTPGNVHYAEAW</sequence>
<feature type="transmembrane region" description="Helical" evidence="2">
    <location>
        <begin position="227"/>
        <end position="249"/>
    </location>
</feature>
<dbReference type="AlphaFoldDB" id="A0A2G8RM96"/>
<evidence type="ECO:0000256" key="1">
    <source>
        <dbReference type="SAM" id="MobiDB-lite"/>
    </source>
</evidence>
<proteinExistence type="predicted"/>
<dbReference type="Pfam" id="PF20152">
    <property type="entry name" value="DUF6534"/>
    <property type="match status" value="1"/>
</dbReference>
<dbReference type="PROSITE" id="PS51257">
    <property type="entry name" value="PROKAR_LIPOPROTEIN"/>
    <property type="match status" value="1"/>
</dbReference>
<feature type="region of interest" description="Disordered" evidence="1">
    <location>
        <begin position="289"/>
        <end position="317"/>
    </location>
</feature>
<dbReference type="Proteomes" id="UP000230002">
    <property type="component" value="Unassembled WGS sequence"/>
</dbReference>
<feature type="transmembrane region" description="Helical" evidence="2">
    <location>
        <begin position="194"/>
        <end position="221"/>
    </location>
</feature>
<organism evidence="4 5">
    <name type="scientific">Ganoderma sinense ZZ0214-1</name>
    <dbReference type="NCBI Taxonomy" id="1077348"/>
    <lineage>
        <taxon>Eukaryota</taxon>
        <taxon>Fungi</taxon>
        <taxon>Dikarya</taxon>
        <taxon>Basidiomycota</taxon>
        <taxon>Agaricomycotina</taxon>
        <taxon>Agaricomycetes</taxon>
        <taxon>Polyporales</taxon>
        <taxon>Polyporaceae</taxon>
        <taxon>Ganoderma</taxon>
    </lineage>
</organism>